<dbReference type="PATRIC" id="fig|29540.5.peg.4278"/>
<comment type="caution">
    <text evidence="2">The sequence shown here is derived from an EMBL/GenBank/DDBJ whole genome shotgun (WGS) entry which is preliminary data.</text>
</comment>
<keyword evidence="1" id="KW-0812">Transmembrane</keyword>
<evidence type="ECO:0000313" key="2">
    <source>
        <dbReference type="EMBL" id="ELY97149.1"/>
    </source>
</evidence>
<proteinExistence type="predicted"/>
<organism evidence="2 3">
    <name type="scientific">Natrialba asiatica (strain ATCC 700177 / DSM 12278 / JCM 9576 / FERM P-10747 / NBRC 102637 / 172P1)</name>
    <dbReference type="NCBI Taxonomy" id="29540"/>
    <lineage>
        <taxon>Archaea</taxon>
        <taxon>Methanobacteriati</taxon>
        <taxon>Methanobacteriota</taxon>
        <taxon>Stenosarchaea group</taxon>
        <taxon>Halobacteria</taxon>
        <taxon>Halobacteriales</taxon>
        <taxon>Natrialbaceae</taxon>
        <taxon>Natrialba</taxon>
    </lineage>
</organism>
<keyword evidence="1" id="KW-0472">Membrane</keyword>
<keyword evidence="1" id="KW-1133">Transmembrane helix</keyword>
<sequence length="128" mass="13817">MLPVSIGRAIASQTRGTWANVRGFVGWLSIDRALPPAVASTLKWLGGILPQAFGAGSSYEQTAASGVLILGAISATVLTFGLTAAIVVAMIPFLFIGMWRFVPVVNTFWKRGRRKITSRDGSLPRWDR</sequence>
<dbReference type="Proteomes" id="UP000011554">
    <property type="component" value="Unassembled WGS sequence"/>
</dbReference>
<feature type="transmembrane region" description="Helical" evidence="1">
    <location>
        <begin position="67"/>
        <end position="87"/>
    </location>
</feature>
<accession>M0AF37</accession>
<gene>
    <name evidence="2" type="ORF">C481_21211</name>
</gene>
<reference evidence="2 3" key="1">
    <citation type="journal article" date="2014" name="PLoS Genet.">
        <title>Phylogenetically driven sequencing of extremely halophilic archaea reveals strategies for static and dynamic osmo-response.</title>
        <authorList>
            <person name="Becker E.A."/>
            <person name="Seitzer P.M."/>
            <person name="Tritt A."/>
            <person name="Larsen D."/>
            <person name="Krusor M."/>
            <person name="Yao A.I."/>
            <person name="Wu D."/>
            <person name="Madern D."/>
            <person name="Eisen J.A."/>
            <person name="Darling A.E."/>
            <person name="Facciotti M.T."/>
        </authorList>
    </citation>
    <scope>NUCLEOTIDE SEQUENCE [LARGE SCALE GENOMIC DNA]</scope>
    <source>
        <strain evidence="2 3">DSM 12278</strain>
    </source>
</reference>
<feature type="transmembrane region" description="Helical" evidence="1">
    <location>
        <begin position="93"/>
        <end position="109"/>
    </location>
</feature>
<dbReference type="EMBL" id="AOIO01000049">
    <property type="protein sequence ID" value="ELY97149.1"/>
    <property type="molecule type" value="Genomic_DNA"/>
</dbReference>
<protein>
    <submittedName>
        <fullName evidence="2">Uncharacterized protein</fullName>
    </submittedName>
</protein>
<keyword evidence="3" id="KW-1185">Reference proteome</keyword>
<dbReference type="STRING" id="29540.C481_21211"/>
<dbReference type="OrthoDB" id="191348at2157"/>
<dbReference type="eggNOG" id="arCOG13364">
    <property type="taxonomic scope" value="Archaea"/>
</dbReference>
<evidence type="ECO:0000256" key="1">
    <source>
        <dbReference type="SAM" id="Phobius"/>
    </source>
</evidence>
<dbReference type="AlphaFoldDB" id="M0AF37"/>
<evidence type="ECO:0000313" key="3">
    <source>
        <dbReference type="Proteomes" id="UP000011554"/>
    </source>
</evidence>
<name>M0AF37_NATA1</name>